<evidence type="ECO:0000313" key="2">
    <source>
        <dbReference type="Proteomes" id="UP000272942"/>
    </source>
</evidence>
<keyword evidence="2" id="KW-1185">Reference proteome</keyword>
<reference evidence="3" key="1">
    <citation type="submission" date="2016-06" db="UniProtKB">
        <authorList>
            <consortium name="WormBaseParasite"/>
        </authorList>
    </citation>
    <scope>IDENTIFICATION</scope>
</reference>
<dbReference type="AlphaFoldDB" id="A0A183A796"/>
<proteinExistence type="predicted"/>
<gene>
    <name evidence="1" type="ORF">ECPE_LOCUS2831</name>
</gene>
<reference evidence="1 2" key="2">
    <citation type="submission" date="2018-11" db="EMBL/GenBank/DDBJ databases">
        <authorList>
            <consortium name="Pathogen Informatics"/>
        </authorList>
    </citation>
    <scope>NUCLEOTIDE SEQUENCE [LARGE SCALE GENOMIC DNA]</scope>
    <source>
        <strain evidence="1 2">Egypt</strain>
    </source>
</reference>
<evidence type="ECO:0000313" key="3">
    <source>
        <dbReference type="WBParaSite" id="ECPE_0000283401-mRNA-1"/>
    </source>
</evidence>
<organism evidence="3">
    <name type="scientific">Echinostoma caproni</name>
    <dbReference type="NCBI Taxonomy" id="27848"/>
    <lineage>
        <taxon>Eukaryota</taxon>
        <taxon>Metazoa</taxon>
        <taxon>Spiralia</taxon>
        <taxon>Lophotrochozoa</taxon>
        <taxon>Platyhelminthes</taxon>
        <taxon>Trematoda</taxon>
        <taxon>Digenea</taxon>
        <taxon>Plagiorchiida</taxon>
        <taxon>Echinostomata</taxon>
        <taxon>Echinostomatoidea</taxon>
        <taxon>Echinostomatidae</taxon>
        <taxon>Echinostoma</taxon>
    </lineage>
</organism>
<name>A0A183A796_9TREM</name>
<dbReference type="EMBL" id="UZAN01039886">
    <property type="protein sequence ID" value="VDP67558.1"/>
    <property type="molecule type" value="Genomic_DNA"/>
</dbReference>
<evidence type="ECO:0000313" key="1">
    <source>
        <dbReference type="EMBL" id="VDP67558.1"/>
    </source>
</evidence>
<dbReference type="WBParaSite" id="ECPE_0000283401-mRNA-1">
    <property type="protein sequence ID" value="ECPE_0000283401-mRNA-1"/>
    <property type="gene ID" value="ECPE_0000283401"/>
</dbReference>
<dbReference type="Proteomes" id="UP000272942">
    <property type="component" value="Unassembled WGS sequence"/>
</dbReference>
<accession>A0A183A796</accession>
<sequence length="110" mass="12626">MEYGNKKIRNFPVVSVRTHLSHRDGGLRQIRTSQLQANRDYCVKPVWATIHPIHTHARTDIHRPITSWVACRTAYRGKHVLRPSVLVSSHISRSHLSRATFTLGPNVYAH</sequence>
<protein>
    <submittedName>
        <fullName evidence="1 3">Uncharacterized protein</fullName>
    </submittedName>
</protein>